<dbReference type="EMBL" id="JBHSAJ010000055">
    <property type="protein sequence ID" value="MFC3936609.1"/>
    <property type="molecule type" value="Genomic_DNA"/>
</dbReference>
<accession>A0ABV8DER7</accession>
<organism evidence="1 2">
    <name type="scientific">Acidovorax facilis</name>
    <dbReference type="NCBI Taxonomy" id="12917"/>
    <lineage>
        <taxon>Bacteria</taxon>
        <taxon>Pseudomonadati</taxon>
        <taxon>Pseudomonadota</taxon>
        <taxon>Betaproteobacteria</taxon>
        <taxon>Burkholderiales</taxon>
        <taxon>Comamonadaceae</taxon>
        <taxon>Acidovorax</taxon>
    </lineage>
</organism>
<gene>
    <name evidence="1" type="ORF">ACFOW3_18475</name>
</gene>
<dbReference type="SUPFAM" id="SSF54913">
    <property type="entry name" value="GlnB-like"/>
    <property type="match status" value="1"/>
</dbReference>
<dbReference type="Gene3D" id="3.30.70.120">
    <property type="match status" value="1"/>
</dbReference>
<comment type="caution">
    <text evidence="1">The sequence shown here is derived from an EMBL/GenBank/DDBJ whole genome shotgun (WGS) entry which is preliminary data.</text>
</comment>
<dbReference type="Proteomes" id="UP001595693">
    <property type="component" value="Unassembled WGS sequence"/>
</dbReference>
<proteinExistence type="predicted"/>
<dbReference type="InterPro" id="IPR011322">
    <property type="entry name" value="N-reg_PII-like_a/b"/>
</dbReference>
<sequence>MKEIKAYIHRNRVAEVISALKSSAAWTAVGNNEHNLTAYMVKGSLVPLDESERRFSVELGDEVINEYKLELHCSEEHVDELVKIIVALGQR</sequence>
<evidence type="ECO:0000313" key="1">
    <source>
        <dbReference type="EMBL" id="MFC3936609.1"/>
    </source>
</evidence>
<reference evidence="2" key="1">
    <citation type="journal article" date="2019" name="Int. J. Syst. Evol. Microbiol.">
        <title>The Global Catalogue of Microorganisms (GCM) 10K type strain sequencing project: providing services to taxonomists for standard genome sequencing and annotation.</title>
        <authorList>
            <consortium name="The Broad Institute Genomics Platform"/>
            <consortium name="The Broad Institute Genome Sequencing Center for Infectious Disease"/>
            <person name="Wu L."/>
            <person name="Ma J."/>
        </authorList>
    </citation>
    <scope>NUCLEOTIDE SEQUENCE [LARGE SCALE GENOMIC DNA]</scope>
    <source>
        <strain evidence="2">CCUG 2113</strain>
    </source>
</reference>
<evidence type="ECO:0000313" key="2">
    <source>
        <dbReference type="Proteomes" id="UP001595693"/>
    </source>
</evidence>
<keyword evidence="2" id="KW-1185">Reference proteome</keyword>
<name>A0ABV8DER7_9BURK</name>
<dbReference type="InterPro" id="IPR015867">
    <property type="entry name" value="N-reg_PII/ATP_PRibTrfase_C"/>
</dbReference>
<protein>
    <submittedName>
        <fullName evidence="1">P-II family nitrogen regulator</fullName>
    </submittedName>
</protein>
<dbReference type="RefSeq" id="WP_055402796.1">
    <property type="nucleotide sequence ID" value="NZ_JAMXAX010000068.1"/>
</dbReference>